<dbReference type="OrthoDB" id="10061449at2759"/>
<dbReference type="SUPFAM" id="SSF50494">
    <property type="entry name" value="Trypsin-like serine proteases"/>
    <property type="match status" value="1"/>
</dbReference>
<proteinExistence type="predicted"/>
<evidence type="ECO:0000313" key="3">
    <source>
        <dbReference type="Proteomes" id="UP000887013"/>
    </source>
</evidence>
<feature type="non-terminal residue" evidence="2">
    <location>
        <position position="89"/>
    </location>
</feature>
<dbReference type="AlphaFoldDB" id="A0A8X6UKG6"/>
<dbReference type="Pfam" id="PF00089">
    <property type="entry name" value="Trypsin"/>
    <property type="match status" value="1"/>
</dbReference>
<dbReference type="GO" id="GO:0006508">
    <property type="term" value="P:proteolysis"/>
    <property type="evidence" value="ECO:0007669"/>
    <property type="project" value="InterPro"/>
</dbReference>
<sequence length="89" mass="10358">MHAYFFSIIAAKPISPARCGYIHHEKNYLKVWPWLAAIYVNRPDKDNGNHLRFCTGTLICSQWVITAASCFYHIHENNATEKEFEEVTK</sequence>
<evidence type="ECO:0000259" key="1">
    <source>
        <dbReference type="Pfam" id="PF00089"/>
    </source>
</evidence>
<name>A0A8X6UKG6_NEPPI</name>
<organism evidence="2 3">
    <name type="scientific">Nephila pilipes</name>
    <name type="common">Giant wood spider</name>
    <name type="synonym">Nephila maculata</name>
    <dbReference type="NCBI Taxonomy" id="299642"/>
    <lineage>
        <taxon>Eukaryota</taxon>
        <taxon>Metazoa</taxon>
        <taxon>Ecdysozoa</taxon>
        <taxon>Arthropoda</taxon>
        <taxon>Chelicerata</taxon>
        <taxon>Arachnida</taxon>
        <taxon>Araneae</taxon>
        <taxon>Araneomorphae</taxon>
        <taxon>Entelegynae</taxon>
        <taxon>Araneoidea</taxon>
        <taxon>Nephilidae</taxon>
        <taxon>Nephila</taxon>
    </lineage>
</organism>
<dbReference type="EMBL" id="BMAW01128073">
    <property type="protein sequence ID" value="GFU23837.1"/>
    <property type="molecule type" value="Genomic_DNA"/>
</dbReference>
<gene>
    <name evidence="2" type="primary">AVEN_50597_1</name>
    <name evidence="2" type="ORF">NPIL_466891</name>
</gene>
<dbReference type="InterPro" id="IPR001254">
    <property type="entry name" value="Trypsin_dom"/>
</dbReference>
<protein>
    <recommendedName>
        <fullName evidence="1">Peptidase S1 domain-containing protein</fullName>
    </recommendedName>
</protein>
<evidence type="ECO:0000313" key="2">
    <source>
        <dbReference type="EMBL" id="GFU23837.1"/>
    </source>
</evidence>
<dbReference type="GO" id="GO:0004252">
    <property type="term" value="F:serine-type endopeptidase activity"/>
    <property type="evidence" value="ECO:0007669"/>
    <property type="project" value="InterPro"/>
</dbReference>
<comment type="caution">
    <text evidence="2">The sequence shown here is derived from an EMBL/GenBank/DDBJ whole genome shotgun (WGS) entry which is preliminary data.</text>
</comment>
<accession>A0A8X6UKG6</accession>
<reference evidence="2" key="1">
    <citation type="submission" date="2020-08" db="EMBL/GenBank/DDBJ databases">
        <title>Multicomponent nature underlies the extraordinary mechanical properties of spider dragline silk.</title>
        <authorList>
            <person name="Kono N."/>
            <person name="Nakamura H."/>
            <person name="Mori M."/>
            <person name="Yoshida Y."/>
            <person name="Ohtoshi R."/>
            <person name="Malay A.D."/>
            <person name="Moran D.A.P."/>
            <person name="Tomita M."/>
            <person name="Numata K."/>
            <person name="Arakawa K."/>
        </authorList>
    </citation>
    <scope>NUCLEOTIDE SEQUENCE</scope>
</reference>
<dbReference type="InterPro" id="IPR043504">
    <property type="entry name" value="Peptidase_S1_PA_chymotrypsin"/>
</dbReference>
<dbReference type="InterPro" id="IPR009003">
    <property type="entry name" value="Peptidase_S1_PA"/>
</dbReference>
<keyword evidence="3" id="KW-1185">Reference proteome</keyword>
<dbReference type="Proteomes" id="UP000887013">
    <property type="component" value="Unassembled WGS sequence"/>
</dbReference>
<dbReference type="Gene3D" id="2.40.10.10">
    <property type="entry name" value="Trypsin-like serine proteases"/>
    <property type="match status" value="1"/>
</dbReference>
<feature type="domain" description="Peptidase S1" evidence="1">
    <location>
        <begin position="27"/>
        <end position="75"/>
    </location>
</feature>